<dbReference type="InterPro" id="IPR010998">
    <property type="entry name" value="Integrase_recombinase_N"/>
</dbReference>
<name>A0A7V1BIE9_9RHOB</name>
<comment type="caution">
    <text evidence="3">The sequence shown here is derived from an EMBL/GenBank/DDBJ whole genome shotgun (WGS) entry which is preliminary data.</text>
</comment>
<dbReference type="InterPro" id="IPR013762">
    <property type="entry name" value="Integrase-like_cat_sf"/>
</dbReference>
<keyword evidence="1" id="KW-0238">DNA-binding</keyword>
<dbReference type="Gene3D" id="1.10.443.10">
    <property type="entry name" value="Intergrase catalytic core"/>
    <property type="match status" value="1"/>
</dbReference>
<sequence length="364" mass="42359">MRIRILNRKRPPKPKTSRERLKWVFPKNGTEWIPYHRVTWTENTGKRRERSIRLNWDGDAKKLDEEYWAAEAGRHVKQYIPPKHTWAACIKEWRSDSRIQMKLSAGTKKSYNREFEKILEKNGDKPMSATTRSRIRKKHNAMSDTPRSADWMLQVVSILWNYAKDQLDWKLGDNPAARMEKYGAQREFRTWPDWMLDALDEGPRVVQIACGLIRGTGQRPSAAIRMLKSAFQGEWVTVVDEKGDSTFEIYCPERLRSLVGTLDPGTRHVLPKSDTQPRSYSSVEKEFRVWRDTLSQLAESHDDDANRYSLHGLRKRACVELAEAGCSDAEIQAITGQGFEMVAKYRKEANRKKMSRTAQMRRSA</sequence>
<dbReference type="AlphaFoldDB" id="A0A7V1BIE9"/>
<protein>
    <recommendedName>
        <fullName evidence="5">Phage integrase family protein</fullName>
    </recommendedName>
</protein>
<evidence type="ECO:0000256" key="2">
    <source>
        <dbReference type="ARBA" id="ARBA00023172"/>
    </source>
</evidence>
<dbReference type="Proteomes" id="UP000885704">
    <property type="component" value="Unassembled WGS sequence"/>
</dbReference>
<evidence type="ECO:0000256" key="1">
    <source>
        <dbReference type="ARBA" id="ARBA00023125"/>
    </source>
</evidence>
<dbReference type="GO" id="GO:0003677">
    <property type="term" value="F:DNA binding"/>
    <property type="evidence" value="ECO:0007669"/>
    <property type="project" value="UniProtKB-KW"/>
</dbReference>
<dbReference type="GO" id="GO:0015074">
    <property type="term" value="P:DNA integration"/>
    <property type="evidence" value="ECO:0007669"/>
    <property type="project" value="InterPro"/>
</dbReference>
<evidence type="ECO:0000313" key="3">
    <source>
        <dbReference type="EMBL" id="HDZ53796.1"/>
    </source>
</evidence>
<organism evidence="3 4">
    <name type="scientific">Sulfitobacter litoralis</name>
    <dbReference type="NCBI Taxonomy" id="335975"/>
    <lineage>
        <taxon>Bacteria</taxon>
        <taxon>Pseudomonadati</taxon>
        <taxon>Pseudomonadota</taxon>
        <taxon>Alphaproteobacteria</taxon>
        <taxon>Rhodobacterales</taxon>
        <taxon>Roseobacteraceae</taxon>
        <taxon>Sulfitobacter</taxon>
    </lineage>
</organism>
<dbReference type="EMBL" id="DRFN01000057">
    <property type="protein sequence ID" value="HDZ53796.1"/>
    <property type="molecule type" value="Genomic_DNA"/>
</dbReference>
<proteinExistence type="predicted"/>
<reference evidence="3" key="1">
    <citation type="journal article" date="2020" name="mSystems">
        <title>Genome- and Community-Level Interaction Insights into Carbon Utilization and Element Cycling Functions of Hydrothermarchaeota in Hydrothermal Sediment.</title>
        <authorList>
            <person name="Zhou Z."/>
            <person name="Liu Y."/>
            <person name="Xu W."/>
            <person name="Pan J."/>
            <person name="Luo Z.H."/>
            <person name="Li M."/>
        </authorList>
    </citation>
    <scope>NUCLEOTIDE SEQUENCE [LARGE SCALE GENOMIC DNA]</scope>
    <source>
        <strain evidence="3">HyVt-323</strain>
    </source>
</reference>
<dbReference type="InterPro" id="IPR011010">
    <property type="entry name" value="DNA_brk_join_enz"/>
</dbReference>
<accession>A0A7V1BIE9</accession>
<keyword evidence="2" id="KW-0233">DNA recombination</keyword>
<evidence type="ECO:0000313" key="4">
    <source>
        <dbReference type="Proteomes" id="UP000885704"/>
    </source>
</evidence>
<gene>
    <name evidence="3" type="ORF">ENH63_18885</name>
</gene>
<evidence type="ECO:0008006" key="5">
    <source>
        <dbReference type="Google" id="ProtNLM"/>
    </source>
</evidence>
<dbReference type="Gene3D" id="1.10.150.130">
    <property type="match status" value="1"/>
</dbReference>
<dbReference type="SUPFAM" id="SSF56349">
    <property type="entry name" value="DNA breaking-rejoining enzymes"/>
    <property type="match status" value="1"/>
</dbReference>
<dbReference type="GO" id="GO:0006310">
    <property type="term" value="P:DNA recombination"/>
    <property type="evidence" value="ECO:0007669"/>
    <property type="project" value="UniProtKB-KW"/>
</dbReference>